<dbReference type="EMBL" id="AEVG01000140">
    <property type="protein sequence ID" value="EFX90760.1"/>
    <property type="molecule type" value="Genomic_DNA"/>
</dbReference>
<feature type="non-terminal residue" evidence="1">
    <location>
        <position position="1"/>
    </location>
</feature>
<evidence type="ECO:0000313" key="2">
    <source>
        <dbReference type="Proteomes" id="UP000005467"/>
    </source>
</evidence>
<gene>
    <name evidence="1" type="ORF">HMPREF0027_2176</name>
</gene>
<dbReference type="HOGENOM" id="CLU_3161321_0_0_6"/>
<protein>
    <submittedName>
        <fullName evidence="1">Uncharacterized protein</fullName>
    </submittedName>
</protein>
<sequence>LSPILCVFEPDRKIRATKKRLNFIRNLQNFHQIQPLVVMLFYGSMPKS</sequence>
<proteinExistence type="predicted"/>
<keyword evidence="2" id="KW-1185">Reference proteome</keyword>
<dbReference type="Proteomes" id="UP000005467">
    <property type="component" value="Unassembled WGS sequence"/>
</dbReference>
<accession>E8KK09</accession>
<reference evidence="1 2" key="1">
    <citation type="submission" date="2011-01" db="EMBL/GenBank/DDBJ databases">
        <authorList>
            <person name="Muzny D."/>
            <person name="Qin X."/>
            <person name="Deng J."/>
            <person name="Jiang H."/>
            <person name="Liu Y."/>
            <person name="Qu J."/>
            <person name="Song X.-Z."/>
            <person name="Zhang L."/>
            <person name="Thornton R."/>
            <person name="Coyle M."/>
            <person name="Francisco L."/>
            <person name="Jackson L."/>
            <person name="Javaid M."/>
            <person name="Korchina V."/>
            <person name="Kovar C."/>
            <person name="Mata R."/>
            <person name="Mathew T."/>
            <person name="Ngo R."/>
            <person name="Nguyen L."/>
            <person name="Nguyen N."/>
            <person name="Okwuonu G."/>
            <person name="Ongeri F."/>
            <person name="Pham C."/>
            <person name="Simmons D."/>
            <person name="Wilczek-Boney K."/>
            <person name="Hale W."/>
            <person name="Jakkamsetti A."/>
            <person name="Pham P."/>
            <person name="Ruth R."/>
            <person name="San Lucas F."/>
            <person name="Warren J."/>
            <person name="Zhang J."/>
            <person name="Zhao Z."/>
            <person name="Zhou C."/>
            <person name="Zhu D."/>
            <person name="Lee S."/>
            <person name="Bess C."/>
            <person name="Blankenburg K."/>
            <person name="Forbes L."/>
            <person name="Fu Q."/>
            <person name="Gubbala S."/>
            <person name="Hirani K."/>
            <person name="Jayaseelan J.C."/>
            <person name="Lara F."/>
            <person name="Munidasa M."/>
            <person name="Palculict T."/>
            <person name="Patil S."/>
            <person name="Pu L.-L."/>
            <person name="Saada N."/>
            <person name="Tang L."/>
            <person name="Weissenberger G."/>
            <person name="Zhu Y."/>
            <person name="Hemphill L."/>
            <person name="Shang Y."/>
            <person name="Youmans B."/>
            <person name="Ayvaz T."/>
            <person name="Ross M."/>
            <person name="Santibanez J."/>
            <person name="Aqrawi P."/>
            <person name="Gross S."/>
            <person name="Joshi V."/>
            <person name="Fowler G."/>
            <person name="Nazareth L."/>
            <person name="Reid J."/>
            <person name="Worley K."/>
            <person name="Petrosino J."/>
            <person name="Highlander S."/>
            <person name="Gibbs R."/>
        </authorList>
    </citation>
    <scope>NUCLEOTIDE SEQUENCE [LARGE SCALE GENOMIC DNA]</scope>
    <source>
        <strain evidence="1 2">ATCC 25976</strain>
    </source>
</reference>
<name>E8KK09_9PAST</name>
<dbReference type="AlphaFoldDB" id="E8KK09"/>
<comment type="caution">
    <text evidence="1">The sequence shown here is derived from an EMBL/GenBank/DDBJ whole genome shotgun (WGS) entry which is preliminary data.</text>
</comment>
<organism evidence="1 2">
    <name type="scientific">Actinobacillus ureae ATCC 25976</name>
    <dbReference type="NCBI Taxonomy" id="887324"/>
    <lineage>
        <taxon>Bacteria</taxon>
        <taxon>Pseudomonadati</taxon>
        <taxon>Pseudomonadota</taxon>
        <taxon>Gammaproteobacteria</taxon>
        <taxon>Pasteurellales</taxon>
        <taxon>Pasteurellaceae</taxon>
        <taxon>Actinobacillus</taxon>
    </lineage>
</organism>
<evidence type="ECO:0000313" key="1">
    <source>
        <dbReference type="EMBL" id="EFX90760.1"/>
    </source>
</evidence>